<keyword evidence="5" id="KW-0378">Hydrolase</keyword>
<dbReference type="EMBL" id="JAAGAX010000010">
    <property type="protein sequence ID" value="KAF2300610.1"/>
    <property type="molecule type" value="Genomic_DNA"/>
</dbReference>
<dbReference type="Gene3D" id="1.25.40.10">
    <property type="entry name" value="Tetratricopeptide repeat domain"/>
    <property type="match status" value="1"/>
</dbReference>
<dbReference type="AlphaFoldDB" id="A0A6A6LGN3"/>
<organism evidence="11 12">
    <name type="scientific">Hevea brasiliensis</name>
    <name type="common">Para rubber tree</name>
    <name type="synonym">Siphonia brasiliensis</name>
    <dbReference type="NCBI Taxonomy" id="3981"/>
    <lineage>
        <taxon>Eukaryota</taxon>
        <taxon>Viridiplantae</taxon>
        <taxon>Streptophyta</taxon>
        <taxon>Embryophyta</taxon>
        <taxon>Tracheophyta</taxon>
        <taxon>Spermatophyta</taxon>
        <taxon>Magnoliopsida</taxon>
        <taxon>eudicotyledons</taxon>
        <taxon>Gunneridae</taxon>
        <taxon>Pentapetalae</taxon>
        <taxon>rosids</taxon>
        <taxon>fabids</taxon>
        <taxon>Malpighiales</taxon>
        <taxon>Euphorbiaceae</taxon>
        <taxon>Crotonoideae</taxon>
        <taxon>Micrandreae</taxon>
        <taxon>Hevea</taxon>
    </lineage>
</organism>
<dbReference type="Pfam" id="PF00561">
    <property type="entry name" value="Abhydrolase_1"/>
    <property type="match status" value="1"/>
</dbReference>
<protein>
    <recommendedName>
        <fullName evidence="2">protein phosphatase methylesterase-1</fullName>
        <ecNumber evidence="2">3.1.1.89</ecNumber>
    </recommendedName>
</protein>
<dbReference type="PROSITE" id="PS51375">
    <property type="entry name" value="PPR"/>
    <property type="match status" value="2"/>
</dbReference>
<dbReference type="InterPro" id="IPR029058">
    <property type="entry name" value="AB_hydrolase_fold"/>
</dbReference>
<gene>
    <name evidence="11" type="ORF">GH714_014485</name>
</gene>
<evidence type="ECO:0000256" key="2">
    <source>
        <dbReference type="ARBA" id="ARBA00013111"/>
    </source>
</evidence>
<evidence type="ECO:0000256" key="5">
    <source>
        <dbReference type="ARBA" id="ARBA00022801"/>
    </source>
</evidence>
<dbReference type="Pfam" id="PF13041">
    <property type="entry name" value="PPR_2"/>
    <property type="match status" value="1"/>
</dbReference>
<comment type="caution">
    <text evidence="11">The sequence shown here is derived from an EMBL/GenBank/DDBJ whole genome shotgun (WGS) entry which is preliminary data.</text>
</comment>
<dbReference type="EC" id="3.1.1.89" evidence="2"/>
<dbReference type="GO" id="GO:0051723">
    <property type="term" value="F:protein methylesterase activity"/>
    <property type="evidence" value="ECO:0007669"/>
    <property type="project" value="UniProtKB-EC"/>
</dbReference>
<dbReference type="Pfam" id="PF12697">
    <property type="entry name" value="Abhydrolase_6"/>
    <property type="match status" value="1"/>
</dbReference>
<name>A0A6A6LGN3_HEVBR</name>
<proteinExistence type="inferred from homology"/>
<dbReference type="Proteomes" id="UP000467840">
    <property type="component" value="Chromosome 4"/>
</dbReference>
<dbReference type="NCBIfam" id="TIGR00756">
    <property type="entry name" value="PPR"/>
    <property type="match status" value="2"/>
</dbReference>
<reference evidence="11 12" key="1">
    <citation type="journal article" date="2020" name="Mol. Plant">
        <title>The Chromosome-Based Rubber Tree Genome Provides New Insights into Spurge Genome Evolution and Rubber Biosynthesis.</title>
        <authorList>
            <person name="Liu J."/>
            <person name="Shi C."/>
            <person name="Shi C.C."/>
            <person name="Li W."/>
            <person name="Zhang Q.J."/>
            <person name="Zhang Y."/>
            <person name="Li K."/>
            <person name="Lu H.F."/>
            <person name="Shi C."/>
            <person name="Zhu S.T."/>
            <person name="Xiao Z.Y."/>
            <person name="Nan H."/>
            <person name="Yue Y."/>
            <person name="Zhu X.G."/>
            <person name="Wu Y."/>
            <person name="Hong X.N."/>
            <person name="Fan G.Y."/>
            <person name="Tong Y."/>
            <person name="Zhang D."/>
            <person name="Mao C.L."/>
            <person name="Liu Y.L."/>
            <person name="Hao S.J."/>
            <person name="Liu W.Q."/>
            <person name="Lv M.Q."/>
            <person name="Zhang H.B."/>
            <person name="Liu Y."/>
            <person name="Hu-Tang G.R."/>
            <person name="Wang J.P."/>
            <person name="Wang J.H."/>
            <person name="Sun Y.H."/>
            <person name="Ni S.B."/>
            <person name="Chen W.B."/>
            <person name="Zhang X.C."/>
            <person name="Jiao Y.N."/>
            <person name="Eichler E.E."/>
            <person name="Li G.H."/>
            <person name="Liu X."/>
            <person name="Gao L.Z."/>
        </authorList>
    </citation>
    <scope>NUCLEOTIDE SEQUENCE [LARGE SCALE GENOMIC DNA]</scope>
    <source>
        <strain evidence="12">cv. GT1</strain>
        <tissue evidence="11">Leaf</tissue>
    </source>
</reference>
<dbReference type="Pfam" id="PF01535">
    <property type="entry name" value="PPR"/>
    <property type="match status" value="1"/>
</dbReference>
<dbReference type="PANTHER" id="PTHR14189:SF0">
    <property type="entry name" value="PROTEIN PHOSPHATASE METHYLESTERASE 1"/>
    <property type="match status" value="1"/>
</dbReference>
<accession>A0A6A6LGN3</accession>
<keyword evidence="12" id="KW-1185">Reference proteome</keyword>
<feature type="repeat" description="PPR" evidence="7">
    <location>
        <begin position="563"/>
        <end position="597"/>
    </location>
</feature>
<feature type="domain" description="AB hydrolase-1" evidence="9">
    <location>
        <begin position="87"/>
        <end position="163"/>
    </location>
</feature>
<keyword evidence="4" id="KW-0677">Repeat</keyword>
<comment type="catalytic activity">
    <reaction evidence="6">
        <text>[phosphatase 2A protein]-C-terminal L-leucine methyl ester + H2O = [phosphatase 2A protein]-C-terminal L-leucine + methanol + H(+)</text>
        <dbReference type="Rhea" id="RHEA:48548"/>
        <dbReference type="Rhea" id="RHEA-COMP:12134"/>
        <dbReference type="Rhea" id="RHEA-COMP:12135"/>
        <dbReference type="ChEBI" id="CHEBI:15377"/>
        <dbReference type="ChEBI" id="CHEBI:15378"/>
        <dbReference type="ChEBI" id="CHEBI:17790"/>
        <dbReference type="ChEBI" id="CHEBI:90516"/>
        <dbReference type="ChEBI" id="CHEBI:90517"/>
        <dbReference type="EC" id="3.1.1.89"/>
    </reaction>
</comment>
<dbReference type="FunFam" id="3.40.50.1820:FF:000152">
    <property type="entry name" value="Protein phosphatase methylesterase 1"/>
    <property type="match status" value="1"/>
</dbReference>
<evidence type="ECO:0000259" key="9">
    <source>
        <dbReference type="Pfam" id="PF00561"/>
    </source>
</evidence>
<sequence length="656" mass="73503">MESSKNLTSLPEEGQEDDNHEEQEGKDTRKPSVSAFASVPHRPPSAQSSLQKYSPLDWKEFFDREEDVCIPNSNDVFHVYMAGSEGPVVFCLHGGGYSGLSFALSASKIKEKARVVAIDLRGHGKTSTENDLDLSIETLSNDVLAILKEMYGDSPPAIVLVGHRLYSFCKLICIGLTMFPIFKHGGSVAVHVAAKKALCSLAGLVVVDVVEGTAMASLVHMQKILSNRMQHFSSIEKAVEWSVKGGSLRNIDSARISVPTTLKYDDSKKCYVYRARLEETEQYWRGWYEGLSEKFLSSPVPKLLLLAGTDRLDRALTIGQMQGKFQMVVVRHTGHAIQEDVPDEFATLIVNFISRNRIGPHGVESRAHYCFRFYSVSSIDASQCKKLHTDELRPIATPKQVFKIIGLLRSNEDDLESKLCKLKSKTIYYIGGSGSSSLSSKKRSALHFFQWIRHWQPELECNSDICSLIIDNCGRLGDYDAMQCLLNDFSLKSLSIDNKAFGFLPSTGTTETLLRKSTQRVIDILCEVGGTCYGTGVYSLIEMFSDLGSFDMAKFVIEKTERRLSFYNVLIKEMCRRCDFKGARDMMDEIREAGCNPSSQTYNYIISNLLKNGKNADAYELFQKMKESNCSPDALTLRYLYVTLVVEASWMLLLSF</sequence>
<keyword evidence="3" id="KW-0719">Serine esterase</keyword>
<dbReference type="InterPro" id="IPR011990">
    <property type="entry name" value="TPR-like_helical_dom_sf"/>
</dbReference>
<feature type="repeat" description="PPR" evidence="7">
    <location>
        <begin position="598"/>
        <end position="632"/>
    </location>
</feature>
<evidence type="ECO:0000256" key="6">
    <source>
        <dbReference type="ARBA" id="ARBA00049203"/>
    </source>
</evidence>
<dbReference type="InterPro" id="IPR016812">
    <property type="entry name" value="PPase_methylesterase_euk"/>
</dbReference>
<dbReference type="InterPro" id="IPR002885">
    <property type="entry name" value="PPR_rpt"/>
</dbReference>
<dbReference type="SUPFAM" id="SSF53474">
    <property type="entry name" value="alpha/beta-Hydrolases"/>
    <property type="match status" value="1"/>
</dbReference>
<comment type="similarity">
    <text evidence="1">Belongs to the AB hydrolase superfamily.</text>
</comment>
<evidence type="ECO:0000256" key="3">
    <source>
        <dbReference type="ARBA" id="ARBA00022487"/>
    </source>
</evidence>
<evidence type="ECO:0000313" key="12">
    <source>
        <dbReference type="Proteomes" id="UP000467840"/>
    </source>
</evidence>
<feature type="domain" description="AB hydrolase-1" evidence="10">
    <location>
        <begin position="185"/>
        <end position="347"/>
    </location>
</feature>
<evidence type="ECO:0000256" key="4">
    <source>
        <dbReference type="ARBA" id="ARBA00022737"/>
    </source>
</evidence>
<dbReference type="Gene3D" id="3.40.50.1820">
    <property type="entry name" value="alpha/beta hydrolase"/>
    <property type="match status" value="1"/>
</dbReference>
<evidence type="ECO:0000256" key="8">
    <source>
        <dbReference type="SAM" id="MobiDB-lite"/>
    </source>
</evidence>
<feature type="region of interest" description="Disordered" evidence="8">
    <location>
        <begin position="1"/>
        <end position="51"/>
    </location>
</feature>
<evidence type="ECO:0000256" key="7">
    <source>
        <dbReference type="PROSITE-ProRule" id="PRU00708"/>
    </source>
</evidence>
<dbReference type="InterPro" id="IPR000073">
    <property type="entry name" value="AB_hydrolase_1"/>
</dbReference>
<evidence type="ECO:0000313" key="11">
    <source>
        <dbReference type="EMBL" id="KAF2300610.1"/>
    </source>
</evidence>
<evidence type="ECO:0000256" key="1">
    <source>
        <dbReference type="ARBA" id="ARBA00008645"/>
    </source>
</evidence>
<dbReference type="PANTHER" id="PTHR14189">
    <property type="entry name" value="PROTEIN PHOSPHATASE METHYLESTERASE-1 RELATED"/>
    <property type="match status" value="1"/>
</dbReference>
<evidence type="ECO:0000259" key="10">
    <source>
        <dbReference type="Pfam" id="PF12697"/>
    </source>
</evidence>